<evidence type="ECO:0000313" key="3">
    <source>
        <dbReference type="Proteomes" id="UP000267535"/>
    </source>
</evidence>
<organism evidence="2 3">
    <name type="scientific">Amphritea balenae</name>
    <dbReference type="NCBI Taxonomy" id="452629"/>
    <lineage>
        <taxon>Bacteria</taxon>
        <taxon>Pseudomonadati</taxon>
        <taxon>Pseudomonadota</taxon>
        <taxon>Gammaproteobacteria</taxon>
        <taxon>Oceanospirillales</taxon>
        <taxon>Oceanospirillaceae</taxon>
        <taxon>Amphritea</taxon>
    </lineage>
</organism>
<accession>A0A3P1SX60</accession>
<dbReference type="RefSeq" id="WP_124924865.1">
    <property type="nucleotide sequence ID" value="NZ_BMOH01000001.1"/>
</dbReference>
<reference evidence="2 3" key="1">
    <citation type="submission" date="2018-11" db="EMBL/GenBank/DDBJ databases">
        <title>The draft genome sequence of Amphritea balenae JAMM 1525T.</title>
        <authorList>
            <person name="Fang Z."/>
            <person name="Zhang Y."/>
            <person name="Han X."/>
        </authorList>
    </citation>
    <scope>NUCLEOTIDE SEQUENCE [LARGE SCALE GENOMIC DNA]</scope>
    <source>
        <strain evidence="2 3">JAMM 1525</strain>
    </source>
</reference>
<evidence type="ECO:0008006" key="4">
    <source>
        <dbReference type="Google" id="ProtNLM"/>
    </source>
</evidence>
<name>A0A3P1SX60_9GAMM</name>
<dbReference type="EMBL" id="RQXV01000001">
    <property type="protein sequence ID" value="RRD01791.1"/>
    <property type="molecule type" value="Genomic_DNA"/>
</dbReference>
<evidence type="ECO:0000256" key="1">
    <source>
        <dbReference type="SAM" id="Phobius"/>
    </source>
</evidence>
<dbReference type="Proteomes" id="UP000267535">
    <property type="component" value="Unassembled WGS sequence"/>
</dbReference>
<comment type="caution">
    <text evidence="2">The sequence shown here is derived from an EMBL/GenBank/DDBJ whole genome shotgun (WGS) entry which is preliminary data.</text>
</comment>
<gene>
    <name evidence="2" type="ORF">EHS89_04430</name>
</gene>
<keyword evidence="1" id="KW-0812">Transmembrane</keyword>
<keyword evidence="1" id="KW-1133">Transmembrane helix</keyword>
<keyword evidence="3" id="KW-1185">Reference proteome</keyword>
<feature type="transmembrane region" description="Helical" evidence="1">
    <location>
        <begin position="172"/>
        <end position="196"/>
    </location>
</feature>
<protein>
    <recommendedName>
        <fullName evidence="4">Nucleoside recognition protein</fullName>
    </recommendedName>
</protein>
<keyword evidence="1" id="KW-0472">Membrane</keyword>
<feature type="transmembrane region" description="Helical" evidence="1">
    <location>
        <begin position="290"/>
        <end position="308"/>
    </location>
</feature>
<feature type="transmembrane region" description="Helical" evidence="1">
    <location>
        <begin position="127"/>
        <end position="152"/>
    </location>
</feature>
<dbReference type="AlphaFoldDB" id="A0A3P1SX60"/>
<dbReference type="OrthoDB" id="9797308at2"/>
<feature type="transmembrane region" description="Helical" evidence="1">
    <location>
        <begin position="96"/>
        <end position="115"/>
    </location>
</feature>
<feature type="transmembrane region" description="Helical" evidence="1">
    <location>
        <begin position="68"/>
        <end position="90"/>
    </location>
</feature>
<sequence length="339" mass="37381">MNNHTRLFIKQTIPGLAKETYEVCLLLFKLTIPVLIAVKILEELGAIPYISRALEPLMQLVGLPDTMGLVWTTTLLTNIYGGMLIFFQLAPQENLTVAQVTVLSSMLLIAHSLPIEVRIAQKAGVRFAAALLIRLISALVLGALLHHSYSWGGWLQQPVELLWTAPVTDTSLTAWVITQLQGLAMIVVIVTALLSLLRFLRWVHIERLMIWLLRPVLRLLGIGQQAASLTIIGITLGLSFGGGLLIREAQSGHISPKDCFSALCLLSLCHSIIEDTLLVLTMGADLSGILWARLAFSLVFVAVMTRLLNYTSDKFQYRFLMHKVTSDQSTSTRGQSSAN</sequence>
<proteinExistence type="predicted"/>
<evidence type="ECO:0000313" key="2">
    <source>
        <dbReference type="EMBL" id="RRD01791.1"/>
    </source>
</evidence>